<comment type="cofactor">
    <cofactor evidence="12">
        <name>Mn(2+)</name>
        <dbReference type="ChEBI" id="CHEBI:29035"/>
    </cofactor>
    <cofactor evidence="12">
        <name>Mg(2+)</name>
        <dbReference type="ChEBI" id="CHEBI:18420"/>
    </cofactor>
    <text evidence="12">Manganese or magnesium. Binds 1 divalent metal ion per monomer in the absence of substrate. May bind a second metal ion after substrate binding.</text>
</comment>
<evidence type="ECO:0000256" key="6">
    <source>
        <dbReference type="ARBA" id="ARBA00022490"/>
    </source>
</evidence>
<proteinExistence type="inferred from homology"/>
<evidence type="ECO:0000256" key="11">
    <source>
        <dbReference type="ARBA" id="ARBA00023211"/>
    </source>
</evidence>
<dbReference type="Pfam" id="PF01351">
    <property type="entry name" value="RNase_HII"/>
    <property type="match status" value="1"/>
</dbReference>
<dbReference type="EC" id="3.1.26.4" evidence="13"/>
<dbReference type="GO" id="GO:0006298">
    <property type="term" value="P:mismatch repair"/>
    <property type="evidence" value="ECO:0007669"/>
    <property type="project" value="TreeGrafter"/>
</dbReference>
<evidence type="ECO:0000256" key="5">
    <source>
        <dbReference type="ARBA" id="ARBA00007383"/>
    </source>
</evidence>
<evidence type="ECO:0000256" key="12">
    <source>
        <dbReference type="PROSITE-ProRule" id="PRU01319"/>
    </source>
</evidence>
<dbReference type="GO" id="GO:0032299">
    <property type="term" value="C:ribonuclease H2 complex"/>
    <property type="evidence" value="ECO:0007669"/>
    <property type="project" value="TreeGrafter"/>
</dbReference>
<keyword evidence="6" id="KW-0963">Cytoplasm</keyword>
<evidence type="ECO:0000259" key="14">
    <source>
        <dbReference type="PROSITE" id="PS51975"/>
    </source>
</evidence>
<comment type="similarity">
    <text evidence="5 13">Belongs to the RNase HII family.</text>
</comment>
<dbReference type="SUPFAM" id="SSF53098">
    <property type="entry name" value="Ribonuclease H-like"/>
    <property type="match status" value="1"/>
</dbReference>
<comment type="catalytic activity">
    <reaction evidence="1 12 13">
        <text>Endonucleolytic cleavage to 5'-phosphomonoester.</text>
        <dbReference type="EC" id="3.1.26.4"/>
    </reaction>
</comment>
<dbReference type="PANTHER" id="PTHR10954">
    <property type="entry name" value="RIBONUCLEASE H2 SUBUNIT A"/>
    <property type="match status" value="1"/>
</dbReference>
<dbReference type="GO" id="GO:0046872">
    <property type="term" value="F:metal ion binding"/>
    <property type="evidence" value="ECO:0007669"/>
    <property type="project" value="UniProtKB-KW"/>
</dbReference>
<dbReference type="PROSITE" id="PS51975">
    <property type="entry name" value="RNASE_H_2"/>
    <property type="match status" value="1"/>
</dbReference>
<dbReference type="GO" id="GO:0043137">
    <property type="term" value="P:DNA replication, removal of RNA primer"/>
    <property type="evidence" value="ECO:0007669"/>
    <property type="project" value="TreeGrafter"/>
</dbReference>
<evidence type="ECO:0000256" key="4">
    <source>
        <dbReference type="ARBA" id="ARBA00004496"/>
    </source>
</evidence>
<evidence type="ECO:0000256" key="8">
    <source>
        <dbReference type="ARBA" id="ARBA00022723"/>
    </source>
</evidence>
<organism evidence="15">
    <name type="scientific">uncultured bacterium</name>
    <name type="common">gcode 4</name>
    <dbReference type="NCBI Taxonomy" id="1234023"/>
    <lineage>
        <taxon>Bacteria</taxon>
        <taxon>environmental samples</taxon>
    </lineage>
</organism>
<protein>
    <recommendedName>
        <fullName evidence="13">Ribonuclease</fullName>
        <ecNumber evidence="13">3.1.26.4</ecNumber>
    </recommendedName>
</protein>
<evidence type="ECO:0000256" key="2">
    <source>
        <dbReference type="ARBA" id="ARBA00001946"/>
    </source>
</evidence>
<comment type="cofactor">
    <cofactor evidence="2">
        <name>Mg(2+)</name>
        <dbReference type="ChEBI" id="CHEBI:18420"/>
    </cofactor>
</comment>
<reference evidence="15" key="1">
    <citation type="journal article" date="2012" name="Science">
        <title>Fermentation, hydrogen, and sulfur metabolism in multiple uncultivated bacterial phyla.</title>
        <authorList>
            <person name="Wrighton K.C."/>
            <person name="Thomas B.C."/>
            <person name="Sharon I."/>
            <person name="Miller C.S."/>
            <person name="Castelle C.J."/>
            <person name="VerBerkmoes N.C."/>
            <person name="Wilkins M.J."/>
            <person name="Hettich R.L."/>
            <person name="Lipton M.S."/>
            <person name="Williams K.H."/>
            <person name="Long P.E."/>
            <person name="Banfield J.F."/>
        </authorList>
    </citation>
    <scope>NUCLEOTIDE SEQUENCE [LARGE SCALE GENOMIC DNA]</scope>
</reference>
<evidence type="ECO:0000256" key="7">
    <source>
        <dbReference type="ARBA" id="ARBA00022722"/>
    </source>
</evidence>
<dbReference type="GO" id="GO:0005737">
    <property type="term" value="C:cytoplasm"/>
    <property type="evidence" value="ECO:0007669"/>
    <property type="project" value="UniProtKB-SubCell"/>
</dbReference>
<comment type="caution">
    <text evidence="15">The sequence shown here is derived from an EMBL/GenBank/DDBJ whole genome shotgun (WGS) entry which is preliminary data.</text>
</comment>
<dbReference type="AlphaFoldDB" id="K2GUR9"/>
<comment type="subcellular location">
    <subcellularLocation>
        <location evidence="4">Cytoplasm</location>
    </subcellularLocation>
</comment>
<dbReference type="InterPro" id="IPR012337">
    <property type="entry name" value="RNaseH-like_sf"/>
</dbReference>
<dbReference type="GO" id="GO:0003723">
    <property type="term" value="F:RNA binding"/>
    <property type="evidence" value="ECO:0007669"/>
    <property type="project" value="UniProtKB-UniRule"/>
</dbReference>
<dbReference type="GO" id="GO:0004523">
    <property type="term" value="F:RNA-DNA hybrid ribonuclease activity"/>
    <property type="evidence" value="ECO:0007669"/>
    <property type="project" value="UniProtKB-UniRule"/>
</dbReference>
<evidence type="ECO:0000256" key="9">
    <source>
        <dbReference type="ARBA" id="ARBA00022759"/>
    </source>
</evidence>
<feature type="binding site" evidence="12">
    <location>
        <position position="11"/>
    </location>
    <ligand>
        <name>a divalent metal cation</name>
        <dbReference type="ChEBI" id="CHEBI:60240"/>
    </ligand>
</feature>
<feature type="binding site" evidence="12">
    <location>
        <position position="116"/>
    </location>
    <ligand>
        <name>a divalent metal cation</name>
        <dbReference type="ChEBI" id="CHEBI:60240"/>
    </ligand>
</feature>
<dbReference type="PANTHER" id="PTHR10954:SF18">
    <property type="entry name" value="RIBONUCLEASE HII"/>
    <property type="match status" value="1"/>
</dbReference>
<evidence type="ECO:0000256" key="3">
    <source>
        <dbReference type="ARBA" id="ARBA00004065"/>
    </source>
</evidence>
<sequence>MEKEIVVWIDEAWRWPWAGPVVAAVFCFNKSFRWKRIFTKQLKDSKKLNPKSREKIYEEILELSQKWNICFWLGIVDNHIIDEINIRNANKLAMEKALEDLFYKIDKNLIKEIIVDWNDKYKFNNNYIPTNFLIWWDNLINEIKAASIIAKVFRDNLMVWYSKIYPNHWFELHKWYWTKKHQDALDKFWPSWIHRKSYAPIKKCLDL</sequence>
<keyword evidence="8 12" id="KW-0479">Metal-binding</keyword>
<evidence type="ECO:0000313" key="15">
    <source>
        <dbReference type="EMBL" id="EKE27075.1"/>
    </source>
</evidence>
<name>K2GUR9_9BACT</name>
<keyword evidence="11" id="KW-0464">Manganese</keyword>
<keyword evidence="10 12" id="KW-0378">Hydrolase</keyword>
<dbReference type="CDD" id="cd07182">
    <property type="entry name" value="RNase_HII_bacteria_HII_like"/>
    <property type="match status" value="1"/>
</dbReference>
<dbReference type="EMBL" id="AMFJ01000573">
    <property type="protein sequence ID" value="EKE27075.1"/>
    <property type="molecule type" value="Genomic_DNA"/>
</dbReference>
<evidence type="ECO:0000256" key="10">
    <source>
        <dbReference type="ARBA" id="ARBA00022801"/>
    </source>
</evidence>
<dbReference type="InterPro" id="IPR036397">
    <property type="entry name" value="RNaseH_sf"/>
</dbReference>
<gene>
    <name evidence="15" type="primary">rnhB</name>
    <name evidence="15" type="ORF">ACD_4C00057G0002</name>
</gene>
<keyword evidence="9 12" id="KW-0255">Endonuclease</keyword>
<keyword evidence="7 12" id="KW-0540">Nuclease</keyword>
<comment type="function">
    <text evidence="3 13">Endonuclease that specifically degrades the RNA of RNA-DNA hybrids.</text>
</comment>
<accession>K2GUR9</accession>
<feature type="domain" description="RNase H type-2" evidence="14">
    <location>
        <begin position="4"/>
        <end position="207"/>
    </location>
</feature>
<dbReference type="InterPro" id="IPR022898">
    <property type="entry name" value="RNase_HII"/>
</dbReference>
<dbReference type="InterPro" id="IPR001352">
    <property type="entry name" value="RNase_HII/HIII"/>
</dbReference>
<dbReference type="InterPro" id="IPR024567">
    <property type="entry name" value="RNase_HII/HIII_dom"/>
</dbReference>
<feature type="binding site" evidence="12">
    <location>
        <position position="10"/>
    </location>
    <ligand>
        <name>a divalent metal cation</name>
        <dbReference type="ChEBI" id="CHEBI:60240"/>
    </ligand>
</feature>
<dbReference type="Gene3D" id="3.30.420.10">
    <property type="entry name" value="Ribonuclease H-like superfamily/Ribonuclease H"/>
    <property type="match status" value="1"/>
</dbReference>
<evidence type="ECO:0000256" key="1">
    <source>
        <dbReference type="ARBA" id="ARBA00000077"/>
    </source>
</evidence>
<evidence type="ECO:0000256" key="13">
    <source>
        <dbReference type="RuleBase" id="RU003515"/>
    </source>
</evidence>